<evidence type="ECO:0008006" key="4">
    <source>
        <dbReference type="Google" id="ProtNLM"/>
    </source>
</evidence>
<evidence type="ECO:0000313" key="3">
    <source>
        <dbReference type="Proteomes" id="UP000827721"/>
    </source>
</evidence>
<evidence type="ECO:0000313" key="2">
    <source>
        <dbReference type="EMBL" id="KAH7553803.1"/>
    </source>
</evidence>
<feature type="compositionally biased region" description="Polar residues" evidence="1">
    <location>
        <begin position="440"/>
        <end position="449"/>
    </location>
</feature>
<proteinExistence type="predicted"/>
<comment type="caution">
    <text evidence="2">The sequence shown here is derived from an EMBL/GenBank/DDBJ whole genome shotgun (WGS) entry which is preliminary data.</text>
</comment>
<protein>
    <recommendedName>
        <fullName evidence="4">ELM2 domain-containing protein</fullName>
    </recommendedName>
</protein>
<gene>
    <name evidence="2" type="ORF">JRO89_XS12G0059200</name>
</gene>
<organism evidence="2 3">
    <name type="scientific">Xanthoceras sorbifolium</name>
    <dbReference type="NCBI Taxonomy" id="99658"/>
    <lineage>
        <taxon>Eukaryota</taxon>
        <taxon>Viridiplantae</taxon>
        <taxon>Streptophyta</taxon>
        <taxon>Embryophyta</taxon>
        <taxon>Tracheophyta</taxon>
        <taxon>Spermatophyta</taxon>
        <taxon>Magnoliopsida</taxon>
        <taxon>eudicotyledons</taxon>
        <taxon>Gunneridae</taxon>
        <taxon>Pentapetalae</taxon>
        <taxon>rosids</taxon>
        <taxon>malvids</taxon>
        <taxon>Sapindales</taxon>
        <taxon>Sapindaceae</taxon>
        <taxon>Xanthoceroideae</taxon>
        <taxon>Xanthoceras</taxon>
    </lineage>
</organism>
<sequence length="449" mass="49872">MVVLPKRDNCKKLGKNQNASLPKAKQACRKNLCSGSTAGSDLLVWLKGLALNPLAPDTLKDSAGKLLNQTLKLREVLRFGNAECQQRKRKLERDVRGKDSAASILASENSNGQNVKKSKWVNKQCHSVSCLSYTTVTTETALNSCGSGSILTSDSCSQLMKRPCNDSNASDNRGPLNKGIFSLVDTDELVCGSNQSSPETFMVLDPPLVDSNDLISSSHSSSSEEKIQQAHRLFATESEDDDLPRPVIPVGPKFQAEVPEWTGPVKKEKLYGCDGDSESLKWLGTKIWPIGKRSRNRDMKVIGKGRPESCSCVSPGYADCIKRHIHSARLALQSDLGPAFLSWKFNEMGEVVSKTWTLKEQCMFNSLVKNNPLSNGTDVWARALELFPSKSKKSILSYYYNVYNPRRMRQQMRSSLDQVDSDEDQFDNDDEEDAAPAQKYKTSTLLKRF</sequence>
<accession>A0ABQ8HBB8</accession>
<dbReference type="PANTHER" id="PTHR46872">
    <property type="entry name" value="DNA BINDING PROTEIN"/>
    <property type="match status" value="1"/>
</dbReference>
<feature type="compositionally biased region" description="Acidic residues" evidence="1">
    <location>
        <begin position="419"/>
        <end position="434"/>
    </location>
</feature>
<feature type="region of interest" description="Disordered" evidence="1">
    <location>
        <begin position="411"/>
        <end position="449"/>
    </location>
</feature>
<dbReference type="EMBL" id="JAFEMO010000012">
    <property type="protein sequence ID" value="KAH7553803.1"/>
    <property type="molecule type" value="Genomic_DNA"/>
</dbReference>
<dbReference type="PANTHER" id="PTHR46872:SF10">
    <property type="entry name" value="MYB-LIKE DOMAIN-CONTAINING PROTEIN"/>
    <property type="match status" value="1"/>
</dbReference>
<evidence type="ECO:0000256" key="1">
    <source>
        <dbReference type="SAM" id="MobiDB-lite"/>
    </source>
</evidence>
<dbReference type="Proteomes" id="UP000827721">
    <property type="component" value="Unassembled WGS sequence"/>
</dbReference>
<reference evidence="2 3" key="1">
    <citation type="submission" date="2021-02" db="EMBL/GenBank/DDBJ databases">
        <title>Plant Genome Project.</title>
        <authorList>
            <person name="Zhang R.-G."/>
        </authorList>
    </citation>
    <scope>NUCLEOTIDE SEQUENCE [LARGE SCALE GENOMIC DNA]</scope>
    <source>
        <tissue evidence="2">Leaves</tissue>
    </source>
</reference>
<keyword evidence="3" id="KW-1185">Reference proteome</keyword>
<name>A0ABQ8HBB8_9ROSI</name>